<dbReference type="GO" id="GO:0016651">
    <property type="term" value="F:oxidoreductase activity, acting on NAD(P)H"/>
    <property type="evidence" value="ECO:0007669"/>
    <property type="project" value="TreeGrafter"/>
</dbReference>
<dbReference type="InterPro" id="IPR002328">
    <property type="entry name" value="ADH_Zn_CS"/>
</dbReference>
<dbReference type="Proteomes" id="UP000515733">
    <property type="component" value="Chromosome"/>
</dbReference>
<dbReference type="RefSeq" id="WP_145771232.1">
    <property type="nucleotide sequence ID" value="NZ_LR778301.1"/>
</dbReference>
<evidence type="ECO:0000256" key="3">
    <source>
        <dbReference type="RuleBase" id="RU361277"/>
    </source>
</evidence>
<keyword evidence="3" id="KW-0862">Zinc</keyword>
<dbReference type="InterPro" id="IPR020843">
    <property type="entry name" value="ER"/>
</dbReference>
<dbReference type="PANTHER" id="PTHR48106:SF18">
    <property type="entry name" value="QUINONE OXIDOREDUCTASE PIG3"/>
    <property type="match status" value="1"/>
</dbReference>
<dbReference type="SUPFAM" id="SSF50129">
    <property type="entry name" value="GroES-like"/>
    <property type="match status" value="1"/>
</dbReference>
<dbReference type="EMBL" id="LR778301">
    <property type="protein sequence ID" value="CAB1369630.1"/>
    <property type="molecule type" value="Genomic_DNA"/>
</dbReference>
<dbReference type="InterPro" id="IPR013154">
    <property type="entry name" value="ADH-like_N"/>
</dbReference>
<dbReference type="GO" id="GO:0016616">
    <property type="term" value="F:oxidoreductase activity, acting on the CH-OH group of donors, NAD or NADP as acceptor"/>
    <property type="evidence" value="ECO:0007669"/>
    <property type="project" value="UniProtKB-ARBA"/>
</dbReference>
<dbReference type="AlphaFoldDB" id="A0A6S6XUB8"/>
<evidence type="ECO:0000256" key="1">
    <source>
        <dbReference type="ARBA" id="ARBA00022857"/>
    </source>
</evidence>
<protein>
    <submittedName>
        <fullName evidence="5">D-arabinose 1-dehydrogenase, Zn-dependent alcohol dehydrogenase family</fullName>
    </submittedName>
</protein>
<dbReference type="SUPFAM" id="SSF51735">
    <property type="entry name" value="NAD(P)-binding Rossmann-fold domains"/>
    <property type="match status" value="1"/>
</dbReference>
<reference evidence="5 6" key="1">
    <citation type="submission" date="2020-03" db="EMBL/GenBank/DDBJ databases">
        <authorList>
            <consortium name="Genoscope - CEA"/>
            <person name="William W."/>
        </authorList>
    </citation>
    <scope>NUCLEOTIDE SEQUENCE [LARGE SCALE GENOMIC DNA]</scope>
    <source>
        <strain evidence="6">DSM 16959</strain>
    </source>
</reference>
<keyword evidence="6" id="KW-1185">Reference proteome</keyword>
<dbReference type="GO" id="GO:0070402">
    <property type="term" value="F:NADPH binding"/>
    <property type="evidence" value="ECO:0007669"/>
    <property type="project" value="TreeGrafter"/>
</dbReference>
<keyword evidence="2" id="KW-0560">Oxidoreductase</keyword>
<evidence type="ECO:0000313" key="6">
    <source>
        <dbReference type="Proteomes" id="UP000515733"/>
    </source>
</evidence>
<dbReference type="PROSITE" id="PS01162">
    <property type="entry name" value="QOR_ZETA_CRYSTAL"/>
    <property type="match status" value="1"/>
</dbReference>
<dbReference type="PANTHER" id="PTHR48106">
    <property type="entry name" value="QUINONE OXIDOREDUCTASE PIG3-RELATED"/>
    <property type="match status" value="1"/>
</dbReference>
<dbReference type="KEGG" id="doe:DENOEST_2465"/>
<comment type="cofactor">
    <cofactor evidence="3">
        <name>Zn(2+)</name>
        <dbReference type="ChEBI" id="CHEBI:29105"/>
    </cofactor>
</comment>
<dbReference type="InterPro" id="IPR002364">
    <property type="entry name" value="Quin_OxRdtase/zeta-crystal_CS"/>
</dbReference>
<name>A0A6S6XUB8_9PROT</name>
<evidence type="ECO:0000313" key="5">
    <source>
        <dbReference type="EMBL" id="CAB1369630.1"/>
    </source>
</evidence>
<proteinExistence type="inferred from homology"/>
<feature type="domain" description="Enoyl reductase (ER)" evidence="4">
    <location>
        <begin position="11"/>
        <end position="341"/>
    </location>
</feature>
<keyword evidence="3" id="KW-0479">Metal-binding</keyword>
<accession>A0A6S6XUB8</accession>
<evidence type="ECO:0000256" key="2">
    <source>
        <dbReference type="ARBA" id="ARBA00023002"/>
    </source>
</evidence>
<comment type="similarity">
    <text evidence="3">Belongs to the zinc-containing alcohol dehydrogenase family.</text>
</comment>
<dbReference type="SMART" id="SM00829">
    <property type="entry name" value="PKS_ER"/>
    <property type="match status" value="1"/>
</dbReference>
<dbReference type="OrthoDB" id="9771084at2"/>
<sequence>MMKAVVLQQVGDPSRLVYQEVPTPTVTPGHVLVRVHACGVGYRDVIDRRGDVPMIRTPIIPGHEFAGEVMAIGPGVERWSVGDRVLNLYTASCGHCEHCLGGDERRCLLGNETFGLTADGGYAEYVLAHERGLERLLPDIPYDVAATLYSATGVGFNNTAHAAGVVLGERVLVTGASGGVGSAALQTAKLLGATVWAVTSSVAKADSLRALGADHVIVNGTGDFHKQVMAETGGEGVDAAIDCVGAPTLNGCLRSLRAHGRVVVVGNVDARRFELNLGYILVRSLSIIGSDNITRSALRQTMELVRDGRLRPLIHARLPLAEAAEAHRLLDARGATGRVVLIP</sequence>
<dbReference type="Pfam" id="PF00107">
    <property type="entry name" value="ADH_zinc_N"/>
    <property type="match status" value="1"/>
</dbReference>
<dbReference type="InterPro" id="IPR013149">
    <property type="entry name" value="ADH-like_C"/>
</dbReference>
<dbReference type="Gene3D" id="3.90.180.10">
    <property type="entry name" value="Medium-chain alcohol dehydrogenases, catalytic domain"/>
    <property type="match status" value="1"/>
</dbReference>
<evidence type="ECO:0000259" key="4">
    <source>
        <dbReference type="SMART" id="SM00829"/>
    </source>
</evidence>
<gene>
    <name evidence="5" type="ORF">DENOEST_2465</name>
</gene>
<dbReference type="Pfam" id="PF08240">
    <property type="entry name" value="ADH_N"/>
    <property type="match status" value="1"/>
</dbReference>
<dbReference type="GO" id="GO:0008270">
    <property type="term" value="F:zinc ion binding"/>
    <property type="evidence" value="ECO:0007669"/>
    <property type="project" value="InterPro"/>
</dbReference>
<dbReference type="InterPro" id="IPR036291">
    <property type="entry name" value="NAD(P)-bd_dom_sf"/>
</dbReference>
<dbReference type="PROSITE" id="PS00059">
    <property type="entry name" value="ADH_ZINC"/>
    <property type="match status" value="1"/>
</dbReference>
<dbReference type="InterPro" id="IPR011032">
    <property type="entry name" value="GroES-like_sf"/>
</dbReference>
<keyword evidence="1" id="KW-0521">NADP</keyword>
<organism evidence="5 6">
    <name type="scientific">Denitratisoma oestradiolicum</name>
    <dbReference type="NCBI Taxonomy" id="311182"/>
    <lineage>
        <taxon>Bacteria</taxon>
        <taxon>Pseudomonadati</taxon>
        <taxon>Pseudomonadota</taxon>
        <taxon>Betaproteobacteria</taxon>
        <taxon>Nitrosomonadales</taxon>
        <taxon>Sterolibacteriaceae</taxon>
        <taxon>Denitratisoma</taxon>
    </lineage>
</organism>